<comment type="caution">
    <text evidence="1">The sequence shown here is derived from an EMBL/GenBank/DDBJ whole genome shotgun (WGS) entry which is preliminary data.</text>
</comment>
<feature type="non-terminal residue" evidence="1">
    <location>
        <position position="89"/>
    </location>
</feature>
<dbReference type="EMBL" id="JAMZMK010010079">
    <property type="protein sequence ID" value="KAI7733133.1"/>
    <property type="molecule type" value="Genomic_DNA"/>
</dbReference>
<accession>A0AAD5C2F1</accession>
<gene>
    <name evidence="1" type="ORF">M8C21_002445</name>
</gene>
<evidence type="ECO:0000313" key="2">
    <source>
        <dbReference type="Proteomes" id="UP001206925"/>
    </source>
</evidence>
<sequence length="89" mass="10209">TLFDIDVENSNVRKVINNYMARAWMGHRAKLHDHFKEIGGSDDPTRAKTTPPSNIKKEDWDIFVSEIAKKKKVMARAKRKLDIRNGSNG</sequence>
<proteinExistence type="predicted"/>
<organism evidence="1 2">
    <name type="scientific">Ambrosia artemisiifolia</name>
    <name type="common">Common ragweed</name>
    <dbReference type="NCBI Taxonomy" id="4212"/>
    <lineage>
        <taxon>Eukaryota</taxon>
        <taxon>Viridiplantae</taxon>
        <taxon>Streptophyta</taxon>
        <taxon>Embryophyta</taxon>
        <taxon>Tracheophyta</taxon>
        <taxon>Spermatophyta</taxon>
        <taxon>Magnoliopsida</taxon>
        <taxon>eudicotyledons</taxon>
        <taxon>Gunneridae</taxon>
        <taxon>Pentapetalae</taxon>
        <taxon>asterids</taxon>
        <taxon>campanulids</taxon>
        <taxon>Asterales</taxon>
        <taxon>Asteraceae</taxon>
        <taxon>Asteroideae</taxon>
        <taxon>Heliantheae alliance</taxon>
        <taxon>Heliantheae</taxon>
        <taxon>Ambrosia</taxon>
    </lineage>
</organism>
<keyword evidence="2" id="KW-1185">Reference proteome</keyword>
<name>A0AAD5C2F1_AMBAR</name>
<protein>
    <submittedName>
        <fullName evidence="1">Uncharacterized protein</fullName>
    </submittedName>
</protein>
<feature type="non-terminal residue" evidence="1">
    <location>
        <position position="1"/>
    </location>
</feature>
<dbReference type="AlphaFoldDB" id="A0AAD5C2F1"/>
<dbReference type="Proteomes" id="UP001206925">
    <property type="component" value="Unassembled WGS sequence"/>
</dbReference>
<reference evidence="1" key="1">
    <citation type="submission" date="2022-06" db="EMBL/GenBank/DDBJ databases">
        <title>Uncovering the hologenomic basis of an extraordinary plant invasion.</title>
        <authorList>
            <person name="Bieker V.C."/>
            <person name="Martin M.D."/>
            <person name="Gilbert T."/>
            <person name="Hodgins K."/>
            <person name="Battlay P."/>
            <person name="Petersen B."/>
            <person name="Wilson J."/>
        </authorList>
    </citation>
    <scope>NUCLEOTIDE SEQUENCE</scope>
    <source>
        <strain evidence="1">AA19_3_7</strain>
        <tissue evidence="1">Leaf</tissue>
    </source>
</reference>
<evidence type="ECO:0000313" key="1">
    <source>
        <dbReference type="EMBL" id="KAI7733133.1"/>
    </source>
</evidence>